<keyword evidence="9 11" id="KW-0899">Viral immunoevasion</keyword>
<evidence type="ECO:0000256" key="4">
    <source>
        <dbReference type="ARBA" id="ARBA00022581"/>
    </source>
</evidence>
<name>A0A0H3XU51_SIV</name>
<accession>A0A0H3XU51</accession>
<evidence type="ECO:0000256" key="2">
    <source>
        <dbReference type="ARBA" id="ARBA00013526"/>
    </source>
</evidence>
<organismHost>
    <name type="scientific">Cercopithecidae</name>
    <name type="common">Old World monkeys</name>
    <dbReference type="NCBI Taxonomy" id="9527"/>
</organismHost>
<comment type="similarity">
    <text evidence="1 11">Belongs to the lentivirus primate group Nef protein family.</text>
</comment>
<dbReference type="EMBL" id="KR998986">
    <property type="protein sequence ID" value="AKM96355.1"/>
    <property type="molecule type" value="Genomic_RNA"/>
</dbReference>
<sequence length="263" mass="30333">MGGAISMRRSKPAGDLRQRLLRARGETYGRLLGEVEDGSSQSLGGLDKGLSSLSCEGQKYNQGQYMNTPWRNPAEEREKLAYRKQNMDDVDEEDDDLVGVPVMPRVPLRTMSYKLAIDMSHFIKEKGGLEGIYYSARRHRILDMYLEKEEGIVPDWQDYTSGPGIRYPKTFGWLWKLVPVNVSDEAQEDERHYLMQPAQTSKWDDPWGEVLAWKFDPTLAYTYEAYVRYPEEFGSKSGLSEEEVRRRLTARGLLNMADKKETR</sequence>
<keyword evidence="7 11" id="KW-0843">Virulence</keyword>
<protein>
    <recommendedName>
        <fullName evidence="2 11">Protein Nef</fullName>
    </recommendedName>
</protein>
<dbReference type="InterPro" id="IPR001558">
    <property type="entry name" value="HIV_Nef"/>
</dbReference>
<evidence type="ECO:0000256" key="10">
    <source>
        <dbReference type="ARBA" id="ARBA00023288"/>
    </source>
</evidence>
<dbReference type="InterPro" id="IPR027481">
    <property type="entry name" value="HIV-1_Nef_core_sf"/>
</dbReference>
<evidence type="ECO:0000256" key="9">
    <source>
        <dbReference type="ARBA" id="ARBA00023280"/>
    </source>
</evidence>
<organismHost>
    <name type="scientific">Pan troglodytes</name>
    <name type="common">Chimpanzee</name>
    <dbReference type="NCBI Taxonomy" id="9598"/>
</organismHost>
<evidence type="ECO:0000256" key="7">
    <source>
        <dbReference type="ARBA" id="ARBA00023026"/>
    </source>
</evidence>
<keyword evidence="8" id="KW-0472">Membrane</keyword>
<keyword evidence="6" id="KW-1043">Host membrane</keyword>
<evidence type="ECO:0000256" key="8">
    <source>
        <dbReference type="ARBA" id="ARBA00023136"/>
    </source>
</evidence>
<evidence type="ECO:0000256" key="1">
    <source>
        <dbReference type="ARBA" id="ARBA00006933"/>
    </source>
</evidence>
<keyword evidence="3" id="KW-1032">Host cell membrane</keyword>
<evidence type="ECO:0000256" key="3">
    <source>
        <dbReference type="ARBA" id="ARBA00022511"/>
    </source>
</evidence>
<keyword evidence="4" id="KW-0945">Host-virus interaction</keyword>
<dbReference type="SUPFAM" id="SSF55671">
    <property type="entry name" value="Regulatory factor Nef"/>
    <property type="match status" value="1"/>
</dbReference>
<evidence type="ECO:0000256" key="11">
    <source>
        <dbReference type="RuleBase" id="RU000344"/>
    </source>
</evidence>
<organism evidence="12">
    <name type="scientific">Simian immunodeficiency virus</name>
    <name type="common">SIV</name>
    <dbReference type="NCBI Taxonomy" id="11723"/>
    <lineage>
        <taxon>Viruses</taxon>
        <taxon>Riboviria</taxon>
        <taxon>Pararnavirae</taxon>
        <taxon>Artverviricota</taxon>
        <taxon>Revtraviricetes</taxon>
        <taxon>Ortervirales</taxon>
        <taxon>Retroviridae</taxon>
        <taxon>Orthoretrovirinae</taxon>
        <taxon>Lentivirus</taxon>
        <taxon>Lentivirus simimdef</taxon>
    </lineage>
</organism>
<keyword evidence="5 11" id="KW-0519">Myristate</keyword>
<keyword evidence="10 11" id="KW-0449">Lipoprotein</keyword>
<evidence type="ECO:0000256" key="5">
    <source>
        <dbReference type="ARBA" id="ARBA00022707"/>
    </source>
</evidence>
<evidence type="ECO:0000256" key="6">
    <source>
        <dbReference type="ARBA" id="ARBA00022870"/>
    </source>
</evidence>
<feature type="non-terminal residue" evidence="12">
    <location>
        <position position="263"/>
    </location>
</feature>
<dbReference type="Gene3D" id="3.30.62.10">
    <property type="entry name" value="Nef Regulatory Factor"/>
    <property type="match status" value="1"/>
</dbReference>
<reference evidence="12" key="1">
    <citation type="journal article" date="2015" name="J. Virol.">
        <title>Tracking the Emergence of Host-Specific Simian Immunodeficiency Virus env and nef Populations Reveals nef Early Adaptation and Convergent Evolution in Brain of Naturally Progressing Rhesus Macaques.</title>
        <authorList>
            <person name="Lamers S.L."/>
            <person name="Nolan D.J."/>
            <person name="Rife B.D."/>
            <person name="Fogel G.B."/>
            <person name="McGrath M.S."/>
            <person name="Burdo T.H."/>
            <person name="Autissier P."/>
            <person name="Williams K.C."/>
            <person name="Goodenow M.M."/>
            <person name="Salemi M."/>
        </authorList>
    </citation>
    <scope>NUCLEOTIDE SEQUENCE</scope>
    <source>
        <strain evidence="12">ViralSwarm0926</strain>
    </source>
</reference>
<evidence type="ECO:0000313" key="12">
    <source>
        <dbReference type="EMBL" id="AKM96355.1"/>
    </source>
</evidence>
<dbReference type="GO" id="GO:0005525">
    <property type="term" value="F:GTP binding"/>
    <property type="evidence" value="ECO:0007669"/>
    <property type="project" value="InterPro"/>
</dbReference>
<proteinExistence type="inferred from homology"/>
<dbReference type="Pfam" id="PF00469">
    <property type="entry name" value="F-protein"/>
    <property type="match status" value="1"/>
</dbReference>